<feature type="transmembrane region" description="Helical" evidence="1">
    <location>
        <begin position="76"/>
        <end position="95"/>
    </location>
</feature>
<evidence type="ECO:0000256" key="2">
    <source>
        <dbReference type="SAM" id="SignalP"/>
    </source>
</evidence>
<feature type="chain" id="PRO_5018197529" description="BZIP domain-containing protein" evidence="2">
    <location>
        <begin position="26"/>
        <end position="111"/>
    </location>
</feature>
<keyword evidence="2" id="KW-0732">Signal</keyword>
<evidence type="ECO:0000313" key="4">
    <source>
        <dbReference type="Proteomes" id="UP000277580"/>
    </source>
</evidence>
<dbReference type="Proteomes" id="UP000277580">
    <property type="component" value="Unassembled WGS sequence"/>
</dbReference>
<evidence type="ECO:0008006" key="5">
    <source>
        <dbReference type="Google" id="ProtNLM"/>
    </source>
</evidence>
<protein>
    <recommendedName>
        <fullName evidence="5">BZIP domain-containing protein</fullName>
    </recommendedName>
</protein>
<evidence type="ECO:0000256" key="1">
    <source>
        <dbReference type="SAM" id="Phobius"/>
    </source>
</evidence>
<dbReference type="EMBL" id="ML119156">
    <property type="protein sequence ID" value="RPB09069.1"/>
    <property type="molecule type" value="Genomic_DNA"/>
</dbReference>
<dbReference type="InParanoid" id="A0A3N4KIA6"/>
<keyword evidence="1" id="KW-1133">Transmembrane helix</keyword>
<feature type="signal peptide" evidence="2">
    <location>
        <begin position="1"/>
        <end position="25"/>
    </location>
</feature>
<accession>A0A3N4KIA6</accession>
<reference evidence="3 4" key="1">
    <citation type="journal article" date="2018" name="Nat. Ecol. Evol.">
        <title>Pezizomycetes genomes reveal the molecular basis of ectomycorrhizal truffle lifestyle.</title>
        <authorList>
            <person name="Murat C."/>
            <person name="Payen T."/>
            <person name="Noel B."/>
            <person name="Kuo A."/>
            <person name="Morin E."/>
            <person name="Chen J."/>
            <person name="Kohler A."/>
            <person name="Krizsan K."/>
            <person name="Balestrini R."/>
            <person name="Da Silva C."/>
            <person name="Montanini B."/>
            <person name="Hainaut M."/>
            <person name="Levati E."/>
            <person name="Barry K.W."/>
            <person name="Belfiori B."/>
            <person name="Cichocki N."/>
            <person name="Clum A."/>
            <person name="Dockter R.B."/>
            <person name="Fauchery L."/>
            <person name="Guy J."/>
            <person name="Iotti M."/>
            <person name="Le Tacon F."/>
            <person name="Lindquist E.A."/>
            <person name="Lipzen A."/>
            <person name="Malagnac F."/>
            <person name="Mello A."/>
            <person name="Molinier V."/>
            <person name="Miyauchi S."/>
            <person name="Poulain J."/>
            <person name="Riccioni C."/>
            <person name="Rubini A."/>
            <person name="Sitrit Y."/>
            <person name="Splivallo R."/>
            <person name="Traeger S."/>
            <person name="Wang M."/>
            <person name="Zifcakova L."/>
            <person name="Wipf D."/>
            <person name="Zambonelli A."/>
            <person name="Paolocci F."/>
            <person name="Nowrousian M."/>
            <person name="Ottonello S."/>
            <person name="Baldrian P."/>
            <person name="Spatafora J.W."/>
            <person name="Henrissat B."/>
            <person name="Nagy L.G."/>
            <person name="Aury J.M."/>
            <person name="Wincker P."/>
            <person name="Grigoriev I.V."/>
            <person name="Bonfante P."/>
            <person name="Martin F.M."/>
        </authorList>
    </citation>
    <scope>NUCLEOTIDE SEQUENCE [LARGE SCALE GENOMIC DNA]</scope>
    <source>
        <strain evidence="3 4">CCBAS932</strain>
    </source>
</reference>
<keyword evidence="1" id="KW-0472">Membrane</keyword>
<evidence type="ECO:0000313" key="3">
    <source>
        <dbReference type="EMBL" id="RPB09069.1"/>
    </source>
</evidence>
<sequence>MFPDPTSLCMFILLILYLRELLAHALTACPTPKSRRKRPCGGSSSFVRRFRRLKCLWEHRKSAEQKRVRLSKYQRAIGQAAVFVMLGVCLWLSLYDPDPDTLREFVVCGCE</sequence>
<keyword evidence="1" id="KW-0812">Transmembrane</keyword>
<dbReference type="OrthoDB" id="10342506at2759"/>
<gene>
    <name evidence="3" type="ORF">P167DRAFT_567579</name>
</gene>
<dbReference type="AlphaFoldDB" id="A0A3N4KIA6"/>
<proteinExistence type="predicted"/>
<keyword evidence="4" id="KW-1185">Reference proteome</keyword>
<organism evidence="3 4">
    <name type="scientific">Morchella conica CCBAS932</name>
    <dbReference type="NCBI Taxonomy" id="1392247"/>
    <lineage>
        <taxon>Eukaryota</taxon>
        <taxon>Fungi</taxon>
        <taxon>Dikarya</taxon>
        <taxon>Ascomycota</taxon>
        <taxon>Pezizomycotina</taxon>
        <taxon>Pezizomycetes</taxon>
        <taxon>Pezizales</taxon>
        <taxon>Morchellaceae</taxon>
        <taxon>Morchella</taxon>
    </lineage>
</organism>
<name>A0A3N4KIA6_9PEZI</name>